<gene>
    <name evidence="1" type="ordered locus">KLTH0E12320g</name>
</gene>
<reference evidence="1 2" key="1">
    <citation type="journal article" date="2009" name="Genome Res.">
        <title>Comparative genomics of protoploid Saccharomycetaceae.</title>
        <authorList>
            <consortium name="The Genolevures Consortium"/>
            <person name="Souciet J.-L."/>
            <person name="Dujon B."/>
            <person name="Gaillardin C."/>
            <person name="Johnston M."/>
            <person name="Baret P.V."/>
            <person name="Cliften P."/>
            <person name="Sherman D.J."/>
            <person name="Weissenbach J."/>
            <person name="Westhof E."/>
            <person name="Wincker P."/>
            <person name="Jubin C."/>
            <person name="Poulain J."/>
            <person name="Barbe V."/>
            <person name="Segurens B."/>
            <person name="Artiguenave F."/>
            <person name="Anthouard V."/>
            <person name="Vacherie B."/>
            <person name="Val M.-E."/>
            <person name="Fulton R.S."/>
            <person name="Minx P."/>
            <person name="Wilson R."/>
            <person name="Durrens P."/>
            <person name="Jean G."/>
            <person name="Marck C."/>
            <person name="Martin T."/>
            <person name="Nikolski M."/>
            <person name="Rolland T."/>
            <person name="Seret M.-L."/>
            <person name="Casaregola S."/>
            <person name="Despons L."/>
            <person name="Fairhead C."/>
            <person name="Fischer G."/>
            <person name="Lafontaine I."/>
            <person name="Leh V."/>
            <person name="Lemaire M."/>
            <person name="de Montigny J."/>
            <person name="Neuveglise C."/>
            <person name="Thierry A."/>
            <person name="Blanc-Lenfle I."/>
            <person name="Bleykasten C."/>
            <person name="Diffels J."/>
            <person name="Fritsch E."/>
            <person name="Frangeul L."/>
            <person name="Goeffon A."/>
            <person name="Jauniaux N."/>
            <person name="Kachouri-Lafond R."/>
            <person name="Payen C."/>
            <person name="Potier S."/>
            <person name="Pribylova L."/>
            <person name="Ozanne C."/>
            <person name="Richard G.-F."/>
            <person name="Sacerdot C."/>
            <person name="Straub M.-L."/>
            <person name="Talla E."/>
        </authorList>
    </citation>
    <scope>NUCLEOTIDE SEQUENCE [LARGE SCALE GENOMIC DNA]</scope>
    <source>
        <strain evidence="2">ATCC 56472 / CBS 6340 / NRRL Y-8284</strain>
    </source>
</reference>
<dbReference type="PANTHER" id="PTHR36419:SF1">
    <property type="entry name" value="RHO1 GEF LOCALIZING PROTEIN 1"/>
    <property type="match status" value="1"/>
</dbReference>
<proteinExistence type="predicted"/>
<accession>C5DIG4</accession>
<organism evidence="1 2">
    <name type="scientific">Lachancea thermotolerans (strain ATCC 56472 / CBS 6340 / NRRL Y-8284)</name>
    <name type="common">Yeast</name>
    <name type="synonym">Kluyveromyces thermotolerans</name>
    <dbReference type="NCBI Taxonomy" id="559295"/>
    <lineage>
        <taxon>Eukaryota</taxon>
        <taxon>Fungi</taxon>
        <taxon>Dikarya</taxon>
        <taxon>Ascomycota</taxon>
        <taxon>Saccharomycotina</taxon>
        <taxon>Saccharomycetes</taxon>
        <taxon>Saccharomycetales</taxon>
        <taxon>Saccharomycetaceae</taxon>
        <taxon>Lachancea</taxon>
    </lineage>
</organism>
<dbReference type="eggNOG" id="ENOG502QSRB">
    <property type="taxonomic scope" value="Eukaryota"/>
</dbReference>
<dbReference type="InterPro" id="IPR053060">
    <property type="entry name" value="Cytokinesis_Signaling_Reg"/>
</dbReference>
<name>C5DIG4_LACTC</name>
<evidence type="ECO:0000313" key="2">
    <source>
        <dbReference type="Proteomes" id="UP000002036"/>
    </source>
</evidence>
<dbReference type="RefSeq" id="XP_002554012.1">
    <property type="nucleotide sequence ID" value="XM_002553966.1"/>
</dbReference>
<dbReference type="OMA" id="PRIECQL"/>
<dbReference type="PANTHER" id="PTHR36419">
    <property type="entry name" value="ARRESTIN FAMILY PROTEIN 1"/>
    <property type="match status" value="1"/>
</dbReference>
<dbReference type="Proteomes" id="UP000002036">
    <property type="component" value="Chromosome E"/>
</dbReference>
<dbReference type="HOGENOM" id="CLU_598506_0_0_1"/>
<dbReference type="FunCoup" id="C5DIG4">
    <property type="interactions" value="76"/>
</dbReference>
<evidence type="ECO:0000313" key="1">
    <source>
        <dbReference type="EMBL" id="CAR23575.1"/>
    </source>
</evidence>
<dbReference type="GeneID" id="8292180"/>
<dbReference type="STRING" id="559295.C5DIG4"/>
<dbReference type="AlphaFoldDB" id="C5DIG4"/>
<dbReference type="GO" id="GO:0000917">
    <property type="term" value="P:division septum assembly"/>
    <property type="evidence" value="ECO:0007669"/>
    <property type="project" value="TreeGrafter"/>
</dbReference>
<dbReference type="KEGG" id="lth:KLTH0E12320g"/>
<dbReference type="OrthoDB" id="4001642at2759"/>
<protein>
    <submittedName>
        <fullName evidence="1">KLTH0E12320p</fullName>
    </submittedName>
</protein>
<dbReference type="InParanoid" id="C5DIG4"/>
<dbReference type="GO" id="GO:0000935">
    <property type="term" value="C:division septum"/>
    <property type="evidence" value="ECO:0007669"/>
    <property type="project" value="TreeGrafter"/>
</dbReference>
<keyword evidence="2" id="KW-1185">Reference proteome</keyword>
<dbReference type="EMBL" id="CU928169">
    <property type="protein sequence ID" value="CAR23575.1"/>
    <property type="molecule type" value="Genomic_DNA"/>
</dbReference>
<sequence length="431" mass="49540">MTHPVISLKPSYNSIIRGCPGLPETLHQPRLECELRVRSSDGKEFFIENMEVVLRTTEALNSSGHSFTSKPKIEKCIVHYKKNIMVSNKKLVGIDIPLTIGVPDDIKETNYNSRFGHCYTTLECRAVYFTDASTPLTQTFSTAVNVERYDNLTTSRLSQPLKRVYHSPDNKIQVKYRVENPCVTTDDLLHLHLNVIPNLAGSQRMFNKKVKLKAVVFEIKEYLEVFDTHHDAKENILHSFTKPFHEVIGGSGIEFKSDVRILTKNTHFKQYEMSLNEPAVLYQLPQHEPVYAETPPETVLLKSRKDLEPFNYHSSITTRGKLFSITHDVTIRFKFGNAKDFEIHQPIDIFPWVRSQLKLVDNVVLRERDIAKNAHAFYENFGGIKRNKTTGGLEYPPLPPVVYTADKRTLKQLGVEFDTRFKVPRRVPVIE</sequence>